<accession>A0ABD0ZAU3</accession>
<keyword evidence="3" id="KW-1185">Reference proteome</keyword>
<dbReference type="Proteomes" id="UP001558652">
    <property type="component" value="Unassembled WGS sequence"/>
</dbReference>
<gene>
    <name evidence="2" type="ORF">AAG570_000815</name>
</gene>
<comment type="caution">
    <text evidence="2">The sequence shown here is derived from an EMBL/GenBank/DDBJ whole genome shotgun (WGS) entry which is preliminary data.</text>
</comment>
<feature type="compositionally biased region" description="Low complexity" evidence="1">
    <location>
        <begin position="58"/>
        <end position="70"/>
    </location>
</feature>
<feature type="compositionally biased region" description="Low complexity" evidence="1">
    <location>
        <begin position="206"/>
        <end position="218"/>
    </location>
</feature>
<reference evidence="2 3" key="1">
    <citation type="submission" date="2024-07" db="EMBL/GenBank/DDBJ databases">
        <title>Chromosome-level genome assembly of the water stick insect Ranatra chinensis (Heteroptera: Nepidae).</title>
        <authorList>
            <person name="Liu X."/>
        </authorList>
    </citation>
    <scope>NUCLEOTIDE SEQUENCE [LARGE SCALE GENOMIC DNA]</scope>
    <source>
        <strain evidence="2">Cailab_2021Rc</strain>
        <tissue evidence="2">Muscle</tissue>
    </source>
</reference>
<protein>
    <submittedName>
        <fullName evidence="2">Uncharacterized protein</fullName>
    </submittedName>
</protein>
<dbReference type="EMBL" id="JBFDAA010000001">
    <property type="protein sequence ID" value="KAL1140887.1"/>
    <property type="molecule type" value="Genomic_DNA"/>
</dbReference>
<feature type="region of interest" description="Disordered" evidence="1">
    <location>
        <begin position="202"/>
        <end position="234"/>
    </location>
</feature>
<dbReference type="AlphaFoldDB" id="A0ABD0ZAU3"/>
<name>A0ABD0ZAU3_9HEMI</name>
<organism evidence="2 3">
    <name type="scientific">Ranatra chinensis</name>
    <dbReference type="NCBI Taxonomy" id="642074"/>
    <lineage>
        <taxon>Eukaryota</taxon>
        <taxon>Metazoa</taxon>
        <taxon>Ecdysozoa</taxon>
        <taxon>Arthropoda</taxon>
        <taxon>Hexapoda</taxon>
        <taxon>Insecta</taxon>
        <taxon>Pterygota</taxon>
        <taxon>Neoptera</taxon>
        <taxon>Paraneoptera</taxon>
        <taxon>Hemiptera</taxon>
        <taxon>Heteroptera</taxon>
        <taxon>Panheteroptera</taxon>
        <taxon>Nepomorpha</taxon>
        <taxon>Nepidae</taxon>
        <taxon>Ranatrinae</taxon>
        <taxon>Ranatra</taxon>
    </lineage>
</organism>
<evidence type="ECO:0000313" key="3">
    <source>
        <dbReference type="Proteomes" id="UP001558652"/>
    </source>
</evidence>
<feature type="compositionally biased region" description="Basic and acidic residues" evidence="1">
    <location>
        <begin position="25"/>
        <end position="38"/>
    </location>
</feature>
<evidence type="ECO:0000313" key="2">
    <source>
        <dbReference type="EMBL" id="KAL1140887.1"/>
    </source>
</evidence>
<sequence>MRSEDMINKLSMSLDDIIELERKKKEEQHRARMEMEAKMEEEEDTEENKPPADITKQPSTSTSSPCNTTNYRNNIAPWGKFRNNQRQFNRNSIAIKRNNWGNSKQWTNNHKIAKERVREFCMTDPDLSNYLQNRKAGYSNWDQNSSPVGLVNINEAALNSPQQVVRYQVHWDDEYYRTKLYGPQGWQASEQTRGPLYRTHSLTSLNSVGSGRSVNSNRSMRRQRARSVPRLNNCYSGNPQRFSRGFQKLNSLEIPRNKPVWKQNNYGRYNRNNFNQNNYRKSPRFQPQKFCARCKNWRHKPVLNWGIQQAIYEAQRGAKLRSSGEHNSPMTRTGLDCSGLIVHYTKRTINHRFTNYGTVV</sequence>
<evidence type="ECO:0000256" key="1">
    <source>
        <dbReference type="SAM" id="MobiDB-lite"/>
    </source>
</evidence>
<feature type="region of interest" description="Disordered" evidence="1">
    <location>
        <begin position="25"/>
        <end position="70"/>
    </location>
</feature>
<proteinExistence type="predicted"/>